<protein>
    <submittedName>
        <fullName evidence="2">NADH dehydrogenase subunit 4L</fullName>
    </submittedName>
</protein>
<feature type="transmembrane region" description="Helical" evidence="1">
    <location>
        <begin position="44"/>
        <end position="64"/>
    </location>
</feature>
<accession>K7QH74</accession>
<reference evidence="2" key="1">
    <citation type="journal article" date="2013" name="Gene">
        <title>The mitochondrial genome of Aelurostrongylus abstrusus-diagnostic, epidemiological and systematic implications.</title>
        <authorList>
            <person name="Jabbar A."/>
            <person name="Jex A.R."/>
            <person name="Mohandas N."/>
            <person name="Hall R.S."/>
            <person name="Littlewood D.T."/>
            <person name="Gasser R.B."/>
        </authorList>
    </citation>
    <scope>NUCLEOTIDE SEQUENCE</scope>
</reference>
<evidence type="ECO:0000313" key="2">
    <source>
        <dbReference type="EMBL" id="AFT65553.1"/>
    </source>
</evidence>
<gene>
    <name evidence="2" type="primary">ND4L</name>
</gene>
<dbReference type="Gene3D" id="1.10.287.3510">
    <property type="match status" value="1"/>
</dbReference>
<keyword evidence="2" id="KW-0496">Mitochondrion</keyword>
<dbReference type="GeneID" id="14048195"/>
<name>K7QH74_AELAB</name>
<feature type="transmembrane region" description="Helical" evidence="1">
    <location>
        <begin position="18"/>
        <end position="38"/>
    </location>
</feature>
<geneLocation type="mitochondrion" evidence="2"/>
<dbReference type="AlphaFoldDB" id="K7QH74"/>
<keyword evidence="1" id="KW-1133">Transmembrane helix</keyword>
<evidence type="ECO:0000256" key="1">
    <source>
        <dbReference type="SAM" id="Phobius"/>
    </source>
</evidence>
<organism evidence="2">
    <name type="scientific">Aelurostrongylus abstrusus</name>
    <name type="common">Cat lungworm</name>
    <name type="synonym">Strongylus abstrusus</name>
    <dbReference type="NCBI Taxonomy" id="321389"/>
    <lineage>
        <taxon>Eukaryota</taxon>
        <taxon>Metazoa</taxon>
        <taxon>Ecdysozoa</taxon>
        <taxon>Nematoda</taxon>
        <taxon>Chromadorea</taxon>
        <taxon>Rhabditida</taxon>
        <taxon>Rhabditina</taxon>
        <taxon>Rhabditomorpha</taxon>
        <taxon>Strongyloidea</taxon>
        <taxon>Metastrongylidae</taxon>
        <taxon>Aelurostrongylus</taxon>
    </lineage>
</organism>
<dbReference type="EMBL" id="JX519458">
    <property type="protein sequence ID" value="AFT65553.1"/>
    <property type="molecule type" value="Genomic_DNA"/>
</dbReference>
<dbReference type="RefSeq" id="YP_007024793.1">
    <property type="nucleotide sequence ID" value="NC_019571.1"/>
</dbReference>
<keyword evidence="1" id="KW-0812">Transmembrane</keyword>
<dbReference type="CTD" id="4539"/>
<sequence length="78" mass="9197">MIFFFLSLLMLLFKWGRFIFVLISLEFLMMSIFVKFFGFFSGMMFFYFMCHSVVSSILGIVVMVSGMKFYGSDQSIFL</sequence>
<keyword evidence="1" id="KW-0472">Membrane</keyword>
<proteinExistence type="predicted"/>